<comment type="domain">
    <text evidence="7">The DHHC domain is required for palmitoyltransferase activity.</text>
</comment>
<dbReference type="PROSITE" id="PS50216">
    <property type="entry name" value="DHHC"/>
    <property type="match status" value="1"/>
</dbReference>
<sequence>MPASYPTCAVGASRRAPTPPSAPGMSHTPHGTLGLSAGTSAAPFQWESLSPVWGSLGARLTAPMALTGGRLEWAPSLCCSLTLPPQVTGGLFFLHFLVHLITVSIDPAEANVRLKNYSEPMPTFDQSKHTHVIQNQYCHLCELTLSEKAKHCSACNKCISGFDHHCKWLNNCVGSRNYWYFFCSVASALAGVVCLTAILLYIFIQFFINPAELRTHPYYKKISNKNTWLLFLPLFPVKTKIPVVLGIGVLVLLLDVISLLLLGHLLIFHLYLMAKKLSTFDYMTQRRHQKTPARALSEKKELSFPIGSPQKADDPSSSAHGEKHKEPQPPPKYPSLCSTTTMYSENSLLLKMRDMEENLSSSAERVKPKELLLPDLHSRQACSTTTVSENSWLKEADGNPTVLVLGRPRQKVLLSLSGSTNLSSASSTSPENSLLPKVSWGCR</sequence>
<dbReference type="AlphaFoldDB" id="A0A8C0TSN6"/>
<reference evidence="10" key="1">
    <citation type="submission" date="2018-10" db="EMBL/GenBank/DDBJ databases">
        <title>De novo assembly of a Great Dane genome.</title>
        <authorList>
            <person name="Kidd J.M."/>
            <person name="Pendleton A.L."/>
            <person name="Shen F."/>
            <person name="Emery S."/>
        </authorList>
    </citation>
    <scope>NUCLEOTIDE SEQUENCE [LARGE SCALE GENOMIC DNA]</scope>
    <source>
        <strain evidence="10">Great Dane</strain>
    </source>
</reference>
<dbReference type="EC" id="2.3.1.225" evidence="7"/>
<feature type="domain" description="Palmitoyltransferase DHHC" evidence="9">
    <location>
        <begin position="133"/>
        <end position="285"/>
    </location>
</feature>
<dbReference type="InterPro" id="IPR001594">
    <property type="entry name" value="Palmitoyltrfase_DHHC"/>
</dbReference>
<feature type="transmembrane region" description="Helical" evidence="7">
    <location>
        <begin position="256"/>
        <end position="274"/>
    </location>
</feature>
<comment type="catalytic activity">
    <reaction evidence="7">
        <text>L-cysteinyl-[protein] + hexadecanoyl-CoA = S-hexadecanoyl-L-cysteinyl-[protein] + CoA</text>
        <dbReference type="Rhea" id="RHEA:36683"/>
        <dbReference type="Rhea" id="RHEA-COMP:10131"/>
        <dbReference type="Rhea" id="RHEA-COMP:11032"/>
        <dbReference type="ChEBI" id="CHEBI:29950"/>
        <dbReference type="ChEBI" id="CHEBI:57287"/>
        <dbReference type="ChEBI" id="CHEBI:57379"/>
        <dbReference type="ChEBI" id="CHEBI:74151"/>
        <dbReference type="EC" id="2.3.1.225"/>
    </reaction>
</comment>
<dbReference type="Proteomes" id="UP000694542">
    <property type="component" value="Chromosome 34"/>
</dbReference>
<dbReference type="PANTHER" id="PTHR22883">
    <property type="entry name" value="ZINC FINGER DHHC DOMAIN CONTAINING PROTEIN"/>
    <property type="match status" value="1"/>
</dbReference>
<reference evidence="10" key="2">
    <citation type="submission" date="2025-08" db="UniProtKB">
        <authorList>
            <consortium name="Ensembl"/>
        </authorList>
    </citation>
    <scope>IDENTIFICATION</scope>
</reference>
<protein>
    <recommendedName>
        <fullName evidence="7">Palmitoyltransferase</fullName>
        <ecNumber evidence="7">2.3.1.225</ecNumber>
    </recommendedName>
</protein>
<dbReference type="GO" id="GO:0016020">
    <property type="term" value="C:membrane"/>
    <property type="evidence" value="ECO:0007669"/>
    <property type="project" value="UniProtKB-SubCell"/>
</dbReference>
<gene>
    <name evidence="10" type="primary">ZDHHC11</name>
</gene>
<evidence type="ECO:0000256" key="4">
    <source>
        <dbReference type="ARBA" id="ARBA00022989"/>
    </source>
</evidence>
<feature type="transmembrane region" description="Helical" evidence="7">
    <location>
        <begin position="178"/>
        <end position="208"/>
    </location>
</feature>
<accession>A0A8C0TSN6</accession>
<evidence type="ECO:0000256" key="3">
    <source>
        <dbReference type="ARBA" id="ARBA00022692"/>
    </source>
</evidence>
<evidence type="ECO:0000313" key="11">
    <source>
        <dbReference type="Proteomes" id="UP000694542"/>
    </source>
</evidence>
<feature type="region of interest" description="Disordered" evidence="8">
    <location>
        <begin position="291"/>
        <end position="337"/>
    </location>
</feature>
<evidence type="ECO:0000256" key="1">
    <source>
        <dbReference type="ARBA" id="ARBA00004141"/>
    </source>
</evidence>
<keyword evidence="3 7" id="KW-0812">Transmembrane</keyword>
<dbReference type="PANTHER" id="PTHR22883:SF22">
    <property type="entry name" value="PALMITOYLTRANSFERASE ZDHHC11-RELATED"/>
    <property type="match status" value="1"/>
</dbReference>
<name>A0A8C0TSN6_CANLF</name>
<evidence type="ECO:0000256" key="6">
    <source>
        <dbReference type="ARBA" id="ARBA00023315"/>
    </source>
</evidence>
<dbReference type="InterPro" id="IPR039859">
    <property type="entry name" value="PFA4/ZDH16/20/ERF2-like"/>
</dbReference>
<comment type="subcellular location">
    <subcellularLocation>
        <location evidence="1">Membrane</location>
        <topology evidence="1">Multi-pass membrane protein</topology>
    </subcellularLocation>
</comment>
<keyword evidence="2 7" id="KW-0808">Transferase</keyword>
<evidence type="ECO:0000259" key="9">
    <source>
        <dbReference type="Pfam" id="PF01529"/>
    </source>
</evidence>
<dbReference type="Pfam" id="PF01529">
    <property type="entry name" value="DHHC"/>
    <property type="match status" value="1"/>
</dbReference>
<comment type="similarity">
    <text evidence="7">Belongs to the DHHC palmitoyltransferase family.</text>
</comment>
<dbReference type="GO" id="GO:0019706">
    <property type="term" value="F:protein-cysteine S-palmitoyltransferase activity"/>
    <property type="evidence" value="ECO:0007669"/>
    <property type="project" value="UniProtKB-EC"/>
</dbReference>
<evidence type="ECO:0000256" key="7">
    <source>
        <dbReference type="RuleBase" id="RU079119"/>
    </source>
</evidence>
<evidence type="ECO:0000256" key="8">
    <source>
        <dbReference type="SAM" id="MobiDB-lite"/>
    </source>
</evidence>
<feature type="region of interest" description="Disordered" evidence="8">
    <location>
        <begin position="419"/>
        <end position="443"/>
    </location>
</feature>
<evidence type="ECO:0000256" key="2">
    <source>
        <dbReference type="ARBA" id="ARBA00022679"/>
    </source>
</evidence>
<feature type="region of interest" description="Disordered" evidence="8">
    <location>
        <begin position="1"/>
        <end position="32"/>
    </location>
</feature>
<feature type="compositionally biased region" description="Low complexity" evidence="8">
    <location>
        <begin position="419"/>
        <end position="435"/>
    </location>
</feature>
<proteinExistence type="inferred from homology"/>
<evidence type="ECO:0000256" key="5">
    <source>
        <dbReference type="ARBA" id="ARBA00023136"/>
    </source>
</evidence>
<evidence type="ECO:0000313" key="10">
    <source>
        <dbReference type="Ensembl" id="ENSCAFP00040040693.1"/>
    </source>
</evidence>
<organism evidence="10 11">
    <name type="scientific">Canis lupus familiaris</name>
    <name type="common">Dog</name>
    <name type="synonym">Canis familiaris</name>
    <dbReference type="NCBI Taxonomy" id="9615"/>
    <lineage>
        <taxon>Eukaryota</taxon>
        <taxon>Metazoa</taxon>
        <taxon>Chordata</taxon>
        <taxon>Craniata</taxon>
        <taxon>Vertebrata</taxon>
        <taxon>Euteleostomi</taxon>
        <taxon>Mammalia</taxon>
        <taxon>Eutheria</taxon>
        <taxon>Laurasiatheria</taxon>
        <taxon>Carnivora</taxon>
        <taxon>Caniformia</taxon>
        <taxon>Canidae</taxon>
        <taxon>Canis</taxon>
    </lineage>
</organism>
<dbReference type="Ensembl" id="ENSCAFT00040046629.1">
    <property type="protein sequence ID" value="ENSCAFP00040040693.1"/>
    <property type="gene ID" value="ENSCAFG00040024992.1"/>
</dbReference>
<keyword evidence="6 7" id="KW-0012">Acyltransferase</keyword>
<keyword evidence="4 7" id="KW-1133">Transmembrane helix</keyword>
<keyword evidence="5 7" id="KW-0472">Membrane</keyword>